<name>A0A934RZ67_9BACT</name>
<protein>
    <submittedName>
        <fullName evidence="3">Gfo/Idh/MocA family oxidoreductase</fullName>
    </submittedName>
</protein>
<dbReference type="Gene3D" id="3.30.360.10">
    <property type="entry name" value="Dihydrodipicolinate Reductase, domain 2"/>
    <property type="match status" value="1"/>
</dbReference>
<evidence type="ECO:0000259" key="2">
    <source>
        <dbReference type="Pfam" id="PF22725"/>
    </source>
</evidence>
<dbReference type="PANTHER" id="PTHR43377">
    <property type="entry name" value="BILIVERDIN REDUCTASE A"/>
    <property type="match status" value="1"/>
</dbReference>
<dbReference type="Gene3D" id="3.40.50.720">
    <property type="entry name" value="NAD(P)-binding Rossmann-like Domain"/>
    <property type="match status" value="1"/>
</dbReference>
<dbReference type="Pfam" id="PF01408">
    <property type="entry name" value="GFO_IDH_MocA"/>
    <property type="match status" value="1"/>
</dbReference>
<dbReference type="SUPFAM" id="SSF51735">
    <property type="entry name" value="NAD(P)-binding Rossmann-fold domains"/>
    <property type="match status" value="1"/>
</dbReference>
<organism evidence="3 4">
    <name type="scientific">Pelagicoccus mobilis</name>
    <dbReference type="NCBI Taxonomy" id="415221"/>
    <lineage>
        <taxon>Bacteria</taxon>
        <taxon>Pseudomonadati</taxon>
        <taxon>Verrucomicrobiota</taxon>
        <taxon>Opitutia</taxon>
        <taxon>Puniceicoccales</taxon>
        <taxon>Pelagicoccaceae</taxon>
        <taxon>Pelagicoccus</taxon>
    </lineage>
</organism>
<dbReference type="PANTHER" id="PTHR43377:SF6">
    <property type="entry name" value="GFO_IDH_MOCA-LIKE OXIDOREDUCTASE N-TERMINAL DOMAIN-CONTAINING PROTEIN"/>
    <property type="match status" value="1"/>
</dbReference>
<evidence type="ECO:0000313" key="4">
    <source>
        <dbReference type="Proteomes" id="UP000617628"/>
    </source>
</evidence>
<proteinExistence type="predicted"/>
<dbReference type="Proteomes" id="UP000617628">
    <property type="component" value="Unassembled WGS sequence"/>
</dbReference>
<feature type="domain" description="GFO/IDH/MocA-like oxidoreductase" evidence="2">
    <location>
        <begin position="134"/>
        <end position="244"/>
    </location>
</feature>
<feature type="domain" description="Gfo/Idh/MocA-like oxidoreductase N-terminal" evidence="1">
    <location>
        <begin position="7"/>
        <end position="126"/>
    </location>
</feature>
<keyword evidence="4" id="KW-1185">Reference proteome</keyword>
<evidence type="ECO:0000259" key="1">
    <source>
        <dbReference type="Pfam" id="PF01408"/>
    </source>
</evidence>
<dbReference type="SUPFAM" id="SSF55347">
    <property type="entry name" value="Glyceraldehyde-3-phosphate dehydrogenase-like, C-terminal domain"/>
    <property type="match status" value="1"/>
</dbReference>
<evidence type="ECO:0000313" key="3">
    <source>
        <dbReference type="EMBL" id="MBK1878220.1"/>
    </source>
</evidence>
<dbReference type="RefSeq" id="WP_200356432.1">
    <property type="nucleotide sequence ID" value="NZ_JAENIL010000027.1"/>
</dbReference>
<dbReference type="GO" id="GO:0000166">
    <property type="term" value="F:nucleotide binding"/>
    <property type="evidence" value="ECO:0007669"/>
    <property type="project" value="InterPro"/>
</dbReference>
<dbReference type="InterPro" id="IPR055170">
    <property type="entry name" value="GFO_IDH_MocA-like_dom"/>
</dbReference>
<accession>A0A934RZ67</accession>
<sequence>MPTKASIKIAQLGCGYWGPNLTRCFNTSDRCTLSDLVEPDPKRRQFVAKNFPNVSLHESPQPVLEDKSVQAIIVSTPVSTHYKLVKDALNAGKHVFVEKPLASSYNEARELADLAAAKSLILMVGHTFVYNDAVRYLKKLLEQGELGEVFYTYNQRLNLGQVRKDVNVWWNLAPHDISILLFLFPDILPTSGTASGRDVLQTGLEDVVFANLQWNSQLSTHLHMSWLDPNKVRRMTIVGQKKMVIYDDMAQDKIAIIDKGYETVPTIGSEMHFDTPGQTLVQRHGDITLPHIQYREPLKNERDHFLDCIETGDTPISGGENGCQVVRILEDVQTQLDKNKKS</sequence>
<dbReference type="InterPro" id="IPR000683">
    <property type="entry name" value="Gfo/Idh/MocA-like_OxRdtase_N"/>
</dbReference>
<dbReference type="Pfam" id="PF22725">
    <property type="entry name" value="GFO_IDH_MocA_C3"/>
    <property type="match status" value="1"/>
</dbReference>
<dbReference type="EMBL" id="JAENIL010000027">
    <property type="protein sequence ID" value="MBK1878220.1"/>
    <property type="molecule type" value="Genomic_DNA"/>
</dbReference>
<dbReference type="AlphaFoldDB" id="A0A934RZ67"/>
<dbReference type="InterPro" id="IPR051450">
    <property type="entry name" value="Gfo/Idh/MocA_Oxidoreductases"/>
</dbReference>
<reference evidence="3" key="1">
    <citation type="submission" date="2021-01" db="EMBL/GenBank/DDBJ databases">
        <title>Modified the classification status of verrucomicrobia.</title>
        <authorList>
            <person name="Feng X."/>
        </authorList>
    </citation>
    <scope>NUCLEOTIDE SEQUENCE</scope>
    <source>
        <strain evidence="3">KCTC 13126</strain>
    </source>
</reference>
<dbReference type="InterPro" id="IPR036291">
    <property type="entry name" value="NAD(P)-bd_dom_sf"/>
</dbReference>
<gene>
    <name evidence="3" type="ORF">JIN87_15175</name>
</gene>
<comment type="caution">
    <text evidence="3">The sequence shown here is derived from an EMBL/GenBank/DDBJ whole genome shotgun (WGS) entry which is preliminary data.</text>
</comment>